<organism evidence="3 4">
    <name type="scientific">Gonium pectorale</name>
    <name type="common">Green alga</name>
    <dbReference type="NCBI Taxonomy" id="33097"/>
    <lineage>
        <taxon>Eukaryota</taxon>
        <taxon>Viridiplantae</taxon>
        <taxon>Chlorophyta</taxon>
        <taxon>core chlorophytes</taxon>
        <taxon>Chlorophyceae</taxon>
        <taxon>CS clade</taxon>
        <taxon>Chlamydomonadales</taxon>
        <taxon>Volvocaceae</taxon>
        <taxon>Gonium</taxon>
    </lineage>
</organism>
<gene>
    <name evidence="3" type="ORF">GPECTOR_4g592</name>
</gene>
<protein>
    <submittedName>
        <fullName evidence="3">Uncharacterized protein</fullName>
    </submittedName>
</protein>
<keyword evidence="4" id="KW-1185">Reference proteome</keyword>
<sequence>MAGLLLLSAGASGTLYPKLNISGTPSAIGCGYYTMDYQIWCDPLPVTSYVVYRSECALTNGTKSASSSVATAVLPSGLLAAAACPPATALTPAMACSGVASCNIKWSGPSGNTVELCLVLIRNSNATAKYSAATVRNMSSTCDVNIEGRTDPTPPSPTSGGFSDSRWWHLLLIVGGGILLLLVGLGVLLCLWRYCCAPGAGPGGAQVAPVPVAKAAPMAVGTPAAAAAAAATTLPSGLAQVPPVLLVNAYADKLMDKTLDNPALYLPNDKQVTVHTARLQAPPGATHGSMEFQGQAPDATLQQQQGLAPPQPPQPALPLSPLQLAMQSLPPLQGGDPFSRPALGALQPLRPLQPLQPAGGMPQVGRSQPGPEPEALSRQPAPEASGGPGTWPAPSRGPGSASGASARSAAGPVVHEEPVSSGSL</sequence>
<accession>A0A150GXB5</accession>
<feature type="region of interest" description="Disordered" evidence="1">
    <location>
        <begin position="297"/>
        <end position="319"/>
    </location>
</feature>
<keyword evidence="2" id="KW-1133">Transmembrane helix</keyword>
<name>A0A150GXB5_GONPE</name>
<feature type="compositionally biased region" description="Low complexity" evidence="1">
    <location>
        <begin position="350"/>
        <end position="360"/>
    </location>
</feature>
<feature type="compositionally biased region" description="Low complexity" evidence="1">
    <location>
        <begin position="392"/>
        <end position="412"/>
    </location>
</feature>
<keyword evidence="2" id="KW-0812">Transmembrane</keyword>
<feature type="transmembrane region" description="Helical" evidence="2">
    <location>
        <begin position="167"/>
        <end position="192"/>
    </location>
</feature>
<dbReference type="Proteomes" id="UP000075714">
    <property type="component" value="Unassembled WGS sequence"/>
</dbReference>
<evidence type="ECO:0000256" key="2">
    <source>
        <dbReference type="SAM" id="Phobius"/>
    </source>
</evidence>
<evidence type="ECO:0000256" key="1">
    <source>
        <dbReference type="SAM" id="MobiDB-lite"/>
    </source>
</evidence>
<proteinExistence type="predicted"/>
<evidence type="ECO:0000313" key="3">
    <source>
        <dbReference type="EMBL" id="KXZ54527.1"/>
    </source>
</evidence>
<evidence type="ECO:0000313" key="4">
    <source>
        <dbReference type="Proteomes" id="UP000075714"/>
    </source>
</evidence>
<feature type="region of interest" description="Disordered" evidence="1">
    <location>
        <begin position="350"/>
        <end position="424"/>
    </location>
</feature>
<dbReference type="EMBL" id="LSYV01000005">
    <property type="protein sequence ID" value="KXZ54527.1"/>
    <property type="molecule type" value="Genomic_DNA"/>
</dbReference>
<reference evidence="4" key="1">
    <citation type="journal article" date="2016" name="Nat. Commun.">
        <title>The Gonium pectorale genome demonstrates co-option of cell cycle regulation during the evolution of multicellularity.</title>
        <authorList>
            <person name="Hanschen E.R."/>
            <person name="Marriage T.N."/>
            <person name="Ferris P.J."/>
            <person name="Hamaji T."/>
            <person name="Toyoda A."/>
            <person name="Fujiyama A."/>
            <person name="Neme R."/>
            <person name="Noguchi H."/>
            <person name="Minakuchi Y."/>
            <person name="Suzuki M."/>
            <person name="Kawai-Toyooka H."/>
            <person name="Smith D.R."/>
            <person name="Sparks H."/>
            <person name="Anderson J."/>
            <person name="Bakaric R."/>
            <person name="Luria V."/>
            <person name="Karger A."/>
            <person name="Kirschner M.W."/>
            <person name="Durand P.M."/>
            <person name="Michod R.E."/>
            <person name="Nozaki H."/>
            <person name="Olson B.J."/>
        </authorList>
    </citation>
    <scope>NUCLEOTIDE SEQUENCE [LARGE SCALE GENOMIC DNA]</scope>
    <source>
        <strain evidence="4">NIES-2863</strain>
    </source>
</reference>
<dbReference type="STRING" id="33097.A0A150GXB5"/>
<comment type="caution">
    <text evidence="3">The sequence shown here is derived from an EMBL/GenBank/DDBJ whole genome shotgun (WGS) entry which is preliminary data.</text>
</comment>
<dbReference type="OrthoDB" id="550838at2759"/>
<keyword evidence="2" id="KW-0472">Membrane</keyword>
<dbReference type="AlphaFoldDB" id="A0A150GXB5"/>
<feature type="compositionally biased region" description="Pro residues" evidence="1">
    <location>
        <begin position="309"/>
        <end position="318"/>
    </location>
</feature>